<dbReference type="PANTHER" id="PTHR31273:SF1">
    <property type="entry name" value="PHOSPHOKETOLASE-RELATED"/>
    <property type="match status" value="1"/>
</dbReference>
<dbReference type="PIRSF" id="PIRSF017245">
    <property type="entry name" value="Phosphoketolase"/>
    <property type="match status" value="1"/>
</dbReference>
<dbReference type="PROSITE" id="PS60003">
    <property type="entry name" value="PHOSPHOKETOLASE_2"/>
    <property type="match status" value="1"/>
</dbReference>
<keyword evidence="8" id="KW-1185">Reference proteome</keyword>
<dbReference type="PANTHER" id="PTHR31273">
    <property type="entry name" value="PHOSPHOKETOLASE-RELATED"/>
    <property type="match status" value="1"/>
</dbReference>
<evidence type="ECO:0000259" key="5">
    <source>
        <dbReference type="Pfam" id="PF09363"/>
    </source>
</evidence>
<dbReference type="InterPro" id="IPR018970">
    <property type="entry name" value="Xul5P/Fru6P_PKetolase_N"/>
</dbReference>
<comment type="cofactor">
    <cofactor evidence="1">
        <name>thiamine diphosphate</name>
        <dbReference type="ChEBI" id="CHEBI:58937"/>
    </cofactor>
</comment>
<proteinExistence type="inferred from homology"/>
<dbReference type="GO" id="GO:0005975">
    <property type="term" value="P:carbohydrate metabolic process"/>
    <property type="evidence" value="ECO:0007669"/>
    <property type="project" value="InterPro"/>
</dbReference>
<reference evidence="7" key="1">
    <citation type="journal article" date="2023" name="Mol. Phylogenet. Evol.">
        <title>Genome-scale phylogeny and comparative genomics of the fungal order Sordariales.</title>
        <authorList>
            <person name="Hensen N."/>
            <person name="Bonometti L."/>
            <person name="Westerberg I."/>
            <person name="Brannstrom I.O."/>
            <person name="Guillou S."/>
            <person name="Cros-Aarteil S."/>
            <person name="Calhoun S."/>
            <person name="Haridas S."/>
            <person name="Kuo A."/>
            <person name="Mondo S."/>
            <person name="Pangilinan J."/>
            <person name="Riley R."/>
            <person name="LaButti K."/>
            <person name="Andreopoulos B."/>
            <person name="Lipzen A."/>
            <person name="Chen C."/>
            <person name="Yan M."/>
            <person name="Daum C."/>
            <person name="Ng V."/>
            <person name="Clum A."/>
            <person name="Steindorff A."/>
            <person name="Ohm R.A."/>
            <person name="Martin F."/>
            <person name="Silar P."/>
            <person name="Natvig D.O."/>
            <person name="Lalanne C."/>
            <person name="Gautier V."/>
            <person name="Ament-Velasquez S.L."/>
            <person name="Kruys A."/>
            <person name="Hutchinson M.I."/>
            <person name="Powell A.J."/>
            <person name="Barry K."/>
            <person name="Miller A.N."/>
            <person name="Grigoriev I.V."/>
            <person name="Debuchy R."/>
            <person name="Gladieux P."/>
            <person name="Hiltunen Thoren M."/>
            <person name="Johannesson H."/>
        </authorList>
    </citation>
    <scope>NUCLEOTIDE SEQUENCE</scope>
    <source>
        <strain evidence="7">CBS 333.67</strain>
    </source>
</reference>
<evidence type="ECO:0000256" key="2">
    <source>
        <dbReference type="ARBA" id="ARBA00005623"/>
    </source>
</evidence>
<dbReference type="InterPro" id="IPR029061">
    <property type="entry name" value="THDP-binding"/>
</dbReference>
<dbReference type="PROSITE" id="PS60002">
    <property type="entry name" value="PHOSPHOKETOLASE_1"/>
    <property type="match status" value="1"/>
</dbReference>
<reference evidence="7" key="2">
    <citation type="submission" date="2023-06" db="EMBL/GenBank/DDBJ databases">
        <authorList>
            <consortium name="Lawrence Berkeley National Laboratory"/>
            <person name="Mondo S.J."/>
            <person name="Hensen N."/>
            <person name="Bonometti L."/>
            <person name="Westerberg I."/>
            <person name="Brannstrom I.O."/>
            <person name="Guillou S."/>
            <person name="Cros-Aarteil S."/>
            <person name="Calhoun S."/>
            <person name="Haridas S."/>
            <person name="Kuo A."/>
            <person name="Pangilinan J."/>
            <person name="Riley R."/>
            <person name="Labutti K."/>
            <person name="Andreopoulos B."/>
            <person name="Lipzen A."/>
            <person name="Chen C."/>
            <person name="Yanf M."/>
            <person name="Daum C."/>
            <person name="Ng V."/>
            <person name="Clum A."/>
            <person name="Steindorff A."/>
            <person name="Ohm R."/>
            <person name="Martin F."/>
            <person name="Silar P."/>
            <person name="Natvig D."/>
            <person name="Lalanne C."/>
            <person name="Gautier V."/>
            <person name="Ament-Velasquez S.L."/>
            <person name="Kruys A."/>
            <person name="Hutchinson M.I."/>
            <person name="Powell A.J."/>
            <person name="Barry K."/>
            <person name="Miller A.N."/>
            <person name="Grigoriev I.V."/>
            <person name="Debuchy R."/>
            <person name="Gladieux P."/>
            <person name="Thoren M.H."/>
            <person name="Johannesson H."/>
        </authorList>
    </citation>
    <scope>NUCLEOTIDE SEQUENCE</scope>
    <source>
        <strain evidence="7">CBS 333.67</strain>
    </source>
</reference>
<dbReference type="Pfam" id="PF09363">
    <property type="entry name" value="XFP_C"/>
    <property type="match status" value="1"/>
</dbReference>
<dbReference type="InterPro" id="IPR018969">
    <property type="entry name" value="Xul5P/Fru6P_PKetolase_C"/>
</dbReference>
<dbReference type="InterPro" id="IPR009014">
    <property type="entry name" value="Transketo_C/PFOR_II"/>
</dbReference>
<accession>A0AAJ0LZ51</accession>
<dbReference type="Gene3D" id="3.40.50.920">
    <property type="match status" value="1"/>
</dbReference>
<sequence length="811" mass="90415">MPNGEIPISNPPPLPSHLPDSVLELAVRPQQKRLPDNVRQSLRGFQRAAEYIAAAMIFLCDNVLLESELKLDHVKPRLLGHWGTCPGLILVWSHLNLLIRNHDLDMIYVIGPGHGAPAALASLWLEGSLERFYPGEYARTSEGLRNLITRFSVPGGFPSHINAETPGSIHEGGELGYALAVSFGAVMDNPDLIVTCIVGDGEAETGPTATAWHAIKYLDPRESGAVIPILHANGFKISERTIFGCMDDKEIVSLFSGYGYQVCIVEDLDNIDDQLQSALEWAVAEIKKIQQAARSGKPIAKPRWPMLVLRTPKGWTGPKEVEGKIIEGSFHSHQVPLPKANSDETQLNALKDWLSSYRISELIKDGKPGETILDVIPSKDEKKLGQVKATYDPYIGLKAVDWREFTVEKGTQQSCMQVTGTFLDKVFQENPKTIRLFSPDELESNKLNAVLDHTQRNFQWDKYSRANGGRVIEVLSEHNCQGFLQGYTLTGRTALFPSYESFLGIVHTMMVQYSKFVKIARQVKWRGDLPSINYIETSTWARQEHNGFSHQNPSFIGAVLNIKPEAARVYLPPDANCFLSTMHHCLQSRNKTNLVIGSKQPTAVYLSAEEAAEHCRLGASIWHFASSSSTKDAESTNPDVVLTGIGVEVTFEVVKAAELLRAVCSALRVRVVNVTDLMILAPESKHPHALSREKFVEMFTADRPVLFNYHGYPTELQGLLFGRPGLERMRVGGYIEEGSTTTPFDMMLVNKVSRFDLADKALREGAGRNEEVKKGLEGLLREVERRKQEVRTFITQHGKDPDDLYELPKFD</sequence>
<dbReference type="GO" id="GO:0016832">
    <property type="term" value="F:aldehyde-lyase activity"/>
    <property type="evidence" value="ECO:0007669"/>
    <property type="project" value="InterPro"/>
</dbReference>
<comment type="similarity">
    <text evidence="2">Belongs to the XFP family.</text>
</comment>
<feature type="domain" description="Xylulose 5-phosphate/Fructose 6-phosphate phosphoketolase C-terminal" evidence="5">
    <location>
        <begin position="599"/>
        <end position="807"/>
    </location>
</feature>
<evidence type="ECO:0000256" key="3">
    <source>
        <dbReference type="ARBA" id="ARBA00023052"/>
    </source>
</evidence>
<dbReference type="Pfam" id="PF03894">
    <property type="entry name" value="XFP"/>
    <property type="match status" value="1"/>
</dbReference>
<organism evidence="7 8">
    <name type="scientific">Chaetomium strumarium</name>
    <dbReference type="NCBI Taxonomy" id="1170767"/>
    <lineage>
        <taxon>Eukaryota</taxon>
        <taxon>Fungi</taxon>
        <taxon>Dikarya</taxon>
        <taxon>Ascomycota</taxon>
        <taxon>Pezizomycotina</taxon>
        <taxon>Sordariomycetes</taxon>
        <taxon>Sordariomycetidae</taxon>
        <taxon>Sordariales</taxon>
        <taxon>Chaetomiaceae</taxon>
        <taxon>Chaetomium</taxon>
    </lineage>
</organism>
<evidence type="ECO:0000256" key="1">
    <source>
        <dbReference type="ARBA" id="ARBA00001964"/>
    </source>
</evidence>
<dbReference type="AlphaFoldDB" id="A0AAJ0LZ51"/>
<dbReference type="InterPro" id="IPR005593">
    <property type="entry name" value="Xul5P/Fru6P_PKetolase"/>
</dbReference>
<dbReference type="InterPro" id="IPR019789">
    <property type="entry name" value="Xul5P/Fru6P_PKetolase_ThDP_BS"/>
</dbReference>
<keyword evidence="4" id="KW-0456">Lyase</keyword>
<dbReference type="EMBL" id="JAUDZG010000006">
    <property type="protein sequence ID" value="KAK3303034.1"/>
    <property type="molecule type" value="Genomic_DNA"/>
</dbReference>
<dbReference type="SUPFAM" id="SSF52518">
    <property type="entry name" value="Thiamin diphosphate-binding fold (THDP-binding)"/>
    <property type="match status" value="2"/>
</dbReference>
<dbReference type="GeneID" id="87885943"/>
<keyword evidence="3" id="KW-0786">Thiamine pyrophosphate</keyword>
<evidence type="ECO:0000313" key="8">
    <source>
        <dbReference type="Proteomes" id="UP001273166"/>
    </source>
</evidence>
<dbReference type="Pfam" id="PF09364">
    <property type="entry name" value="XFP_N"/>
    <property type="match status" value="1"/>
</dbReference>
<dbReference type="Gene3D" id="3.40.50.970">
    <property type="match status" value="2"/>
</dbReference>
<dbReference type="Proteomes" id="UP001273166">
    <property type="component" value="Unassembled WGS sequence"/>
</dbReference>
<feature type="domain" description="Xylulose 5-phosphate/Fructose 6-phosphate phosphoketolase N-terminal" evidence="6">
    <location>
        <begin position="40"/>
        <end position="393"/>
    </location>
</feature>
<dbReference type="InterPro" id="IPR019790">
    <property type="entry name" value="Xul5P/Fru6P_PKetolase_CS"/>
</dbReference>
<dbReference type="RefSeq" id="XP_062718814.1">
    <property type="nucleotide sequence ID" value="XM_062867114.1"/>
</dbReference>
<evidence type="ECO:0000256" key="4">
    <source>
        <dbReference type="ARBA" id="ARBA00023239"/>
    </source>
</evidence>
<name>A0AAJ0LZ51_9PEZI</name>
<gene>
    <name evidence="7" type="ORF">B0T15DRAFT_495603</name>
</gene>
<comment type="caution">
    <text evidence="7">The sequence shown here is derived from an EMBL/GenBank/DDBJ whole genome shotgun (WGS) entry which is preliminary data.</text>
</comment>
<protein>
    <submittedName>
        <fullName evidence="7">XFP N-terminal domain-containing protein</fullName>
    </submittedName>
</protein>
<evidence type="ECO:0000259" key="6">
    <source>
        <dbReference type="Pfam" id="PF09364"/>
    </source>
</evidence>
<evidence type="ECO:0000313" key="7">
    <source>
        <dbReference type="EMBL" id="KAK3303034.1"/>
    </source>
</evidence>